<dbReference type="Pfam" id="PF00069">
    <property type="entry name" value="Pkinase"/>
    <property type="match status" value="1"/>
</dbReference>
<dbReference type="AlphaFoldDB" id="A0A8S1M6N6"/>
<evidence type="ECO:0000313" key="5">
    <source>
        <dbReference type="Proteomes" id="UP000692954"/>
    </source>
</evidence>
<feature type="region of interest" description="Disordered" evidence="2">
    <location>
        <begin position="330"/>
        <end position="351"/>
    </location>
</feature>
<comment type="caution">
    <text evidence="4">The sequence shown here is derived from an EMBL/GenBank/DDBJ whole genome shotgun (WGS) entry which is preliminary data.</text>
</comment>
<dbReference type="Proteomes" id="UP000692954">
    <property type="component" value="Unassembled WGS sequence"/>
</dbReference>
<evidence type="ECO:0000256" key="2">
    <source>
        <dbReference type="SAM" id="MobiDB-lite"/>
    </source>
</evidence>
<reference evidence="4" key="1">
    <citation type="submission" date="2021-01" db="EMBL/GenBank/DDBJ databases">
        <authorList>
            <consortium name="Genoscope - CEA"/>
            <person name="William W."/>
        </authorList>
    </citation>
    <scope>NUCLEOTIDE SEQUENCE</scope>
</reference>
<dbReference type="SMART" id="SM00220">
    <property type="entry name" value="S_TKc"/>
    <property type="match status" value="1"/>
</dbReference>
<dbReference type="OrthoDB" id="303085at2759"/>
<protein>
    <recommendedName>
        <fullName evidence="3">Protein kinase domain-containing protein</fullName>
    </recommendedName>
</protein>
<evidence type="ECO:0000259" key="3">
    <source>
        <dbReference type="PROSITE" id="PS50011"/>
    </source>
</evidence>
<keyword evidence="1" id="KW-0175">Coiled coil</keyword>
<dbReference type="GO" id="GO:0005524">
    <property type="term" value="F:ATP binding"/>
    <property type="evidence" value="ECO:0007669"/>
    <property type="project" value="InterPro"/>
</dbReference>
<dbReference type="GO" id="GO:0004672">
    <property type="term" value="F:protein kinase activity"/>
    <property type="evidence" value="ECO:0007669"/>
    <property type="project" value="InterPro"/>
</dbReference>
<gene>
    <name evidence="4" type="ORF">PSON_ATCC_30995.1.T0320097</name>
</gene>
<organism evidence="4 5">
    <name type="scientific">Paramecium sonneborni</name>
    <dbReference type="NCBI Taxonomy" id="65129"/>
    <lineage>
        <taxon>Eukaryota</taxon>
        <taxon>Sar</taxon>
        <taxon>Alveolata</taxon>
        <taxon>Ciliophora</taxon>
        <taxon>Intramacronucleata</taxon>
        <taxon>Oligohymenophorea</taxon>
        <taxon>Peniculida</taxon>
        <taxon>Parameciidae</taxon>
        <taxon>Paramecium</taxon>
    </lineage>
</organism>
<dbReference type="InterPro" id="IPR000719">
    <property type="entry name" value="Prot_kinase_dom"/>
</dbReference>
<sequence>MQTFNLIIPKFMSYSGEFFLMEEQYQDKIDRYFALKLSSKYKKEYLFEEFEKKDQFQQLRLFRHYVKMIDNNNNNQYYLFRYVQGNTLQELIDKHRSQVNSIDQKTINIYFTQLLEALYELHKLNILGRIFSVENILENNGNLILMDFGLGPEIQQNHLNILAPPELIKNFDNQNMDILFQHGLKVDSWLLGAFLYHLVKLRPITSIEDINQPKKMIILLDVNRYCDHIKEKRKIYQNINIQSQIHNQDLINLINGLLTYDVQKRMSFLDIYQSDYVKNLNLQQYQKFFEFYRQFNETQIQESLRIRMGISSSILINTQIIEQHKKNEQNLQQQREVNNPQKTPSNDSGISEGKLVELPYMASQIQDSIYYEIWKEINMEQFLYFILNDTADQINQEYPQEYYKLSRIVQYILKKLSFLVLQDFFAKLKSTHYPWKENKKQEWTNFQQEYKFQFLKHSIIGTMNKLIESMKKIQEELEKNKNQIFSYLNQNNYEPQLIKEVEFIIQEKKNFNQNNNVSQFNIFSDQYKQDDWSKRYKVIIIDLYQYFQKKKDIERFNYKQKYSQIQLKILFCMLIDKLFSLENINKKFKNIKPKDNKKINPDDIYCFIQSKDNYELQYEEIEYQVKINFPNEFQQ</sequence>
<evidence type="ECO:0000256" key="1">
    <source>
        <dbReference type="SAM" id="Coils"/>
    </source>
</evidence>
<dbReference type="PROSITE" id="PS50011">
    <property type="entry name" value="PROTEIN_KINASE_DOM"/>
    <property type="match status" value="1"/>
</dbReference>
<feature type="compositionally biased region" description="Polar residues" evidence="2">
    <location>
        <begin position="330"/>
        <end position="349"/>
    </location>
</feature>
<proteinExistence type="predicted"/>
<accession>A0A8S1M6N6</accession>
<dbReference type="PANTHER" id="PTHR44305">
    <property type="entry name" value="SI:DKEY-192D15.2-RELATED"/>
    <property type="match status" value="1"/>
</dbReference>
<evidence type="ECO:0000313" key="4">
    <source>
        <dbReference type="EMBL" id="CAD8074462.1"/>
    </source>
</evidence>
<keyword evidence="5" id="KW-1185">Reference proteome</keyword>
<name>A0A8S1M6N6_9CILI</name>
<dbReference type="InterPro" id="IPR053083">
    <property type="entry name" value="TF_kinase-domain_protein"/>
</dbReference>
<dbReference type="PANTHER" id="PTHR44305:SF24">
    <property type="entry name" value="TYROSINE-PROTEIN KINASE C03B1.5-RELATED"/>
    <property type="match status" value="1"/>
</dbReference>
<feature type="coiled-coil region" evidence="1">
    <location>
        <begin position="463"/>
        <end position="490"/>
    </location>
</feature>
<feature type="domain" description="Protein kinase" evidence="3">
    <location>
        <begin position="1"/>
        <end position="277"/>
    </location>
</feature>
<dbReference type="EMBL" id="CAJJDN010000032">
    <property type="protein sequence ID" value="CAD8074462.1"/>
    <property type="molecule type" value="Genomic_DNA"/>
</dbReference>